<reference evidence="5 8" key="2">
    <citation type="submission" date="2019-12" db="EMBL/GenBank/DDBJ databases">
        <title>Complete genome sequence of Leuconostoc lactis strain AVN1 provides insights into metabolic potential.</title>
        <authorList>
            <person name="Besrour N."/>
            <person name="Najjari A."/>
            <person name="Fhoula I."/>
            <person name="Jaballah S."/>
            <person name="Klibi N."/>
            <person name="Ouzari H.I."/>
        </authorList>
    </citation>
    <scope>NUCLEOTIDE SEQUENCE [LARGE SCALE GENOMIC DNA]</scope>
    <source>
        <strain evidence="5 8">AVN1</strain>
    </source>
</reference>
<dbReference type="STRING" id="1246.BCR17_05070"/>
<dbReference type="PANTHER" id="PTHR33231:SF1">
    <property type="entry name" value="30S RIBOSOMAL PROTEIN"/>
    <property type="match status" value="1"/>
</dbReference>
<dbReference type="HAMAP" id="MF_00839">
    <property type="entry name" value="HPF"/>
    <property type="match status" value="1"/>
</dbReference>
<dbReference type="GO" id="GO:0043024">
    <property type="term" value="F:ribosomal small subunit binding"/>
    <property type="evidence" value="ECO:0007669"/>
    <property type="project" value="TreeGrafter"/>
</dbReference>
<dbReference type="CDD" id="cd00552">
    <property type="entry name" value="RaiA"/>
    <property type="match status" value="1"/>
</dbReference>
<comment type="function">
    <text evidence="3">Required for dimerization of active 70S ribosomes into 100S ribosomes in stationary phase; 100S ribosomes are translationally inactive and sometimes present during exponential growth.</text>
</comment>
<dbReference type="PANTHER" id="PTHR33231">
    <property type="entry name" value="30S RIBOSOMAL PROTEIN"/>
    <property type="match status" value="1"/>
</dbReference>
<dbReference type="EMBL" id="WSZI01000017">
    <property type="protein sequence ID" value="MWN21668.1"/>
    <property type="molecule type" value="Genomic_DNA"/>
</dbReference>
<keyword evidence="2 3" id="KW-0810">Translation regulation</keyword>
<keyword evidence="1 3" id="KW-0963">Cytoplasm</keyword>
<dbReference type="Pfam" id="PF16321">
    <property type="entry name" value="Ribosom_S30AE_C"/>
    <property type="match status" value="1"/>
</dbReference>
<feature type="domain" description="Sigma 54 modulation/S30EA ribosomal protein C-terminal" evidence="4">
    <location>
        <begin position="122"/>
        <end position="176"/>
    </location>
</feature>
<gene>
    <name evidence="5" type="primary">raiA</name>
    <name evidence="3" type="synonym">hpf</name>
    <name evidence="6" type="ORF">FGL83_04450</name>
    <name evidence="5" type="ORF">GQS40_11010</name>
</gene>
<organism evidence="5 8">
    <name type="scientific">Leuconostoc lactis</name>
    <dbReference type="NCBI Taxonomy" id="1246"/>
    <lineage>
        <taxon>Bacteria</taxon>
        <taxon>Bacillati</taxon>
        <taxon>Bacillota</taxon>
        <taxon>Bacilli</taxon>
        <taxon>Lactobacillales</taxon>
        <taxon>Lactobacillaceae</taxon>
        <taxon>Leuconostoc</taxon>
    </lineage>
</organism>
<dbReference type="SUPFAM" id="SSF69754">
    <property type="entry name" value="Ribosome binding protein Y (YfiA homologue)"/>
    <property type="match status" value="1"/>
</dbReference>
<dbReference type="RefSeq" id="WP_029509485.1">
    <property type="nucleotide sequence ID" value="NZ_CALTUT010000018.1"/>
</dbReference>
<dbReference type="Gene3D" id="3.30.160.100">
    <property type="entry name" value="Ribosome hibernation promotion factor-like"/>
    <property type="match status" value="1"/>
</dbReference>
<dbReference type="InterPro" id="IPR038416">
    <property type="entry name" value="Ribosom_S30AE_C_sf"/>
</dbReference>
<comment type="similarity">
    <text evidence="3">Belongs to the HPF/YfiA ribosome-associated protein family. Long HPF subfamily.</text>
</comment>
<protein>
    <recommendedName>
        <fullName evidence="3">Ribosome hibernation promoting factor</fullName>
        <shortName evidence="3">HPF</shortName>
    </recommendedName>
</protein>
<proteinExistence type="inferred from homology"/>
<reference evidence="6 7" key="1">
    <citation type="submission" date="2019-06" db="EMBL/GenBank/DDBJ databases">
        <title>Genome analyses of bacteria isolated from kimchi.</title>
        <authorList>
            <person name="Lee S."/>
            <person name="Ahn S."/>
            <person name="Roh S."/>
        </authorList>
    </citation>
    <scope>NUCLEOTIDE SEQUENCE [LARGE SCALE GENOMIC DNA]</scope>
    <source>
        <strain evidence="6 7">CBA3625</strain>
    </source>
</reference>
<evidence type="ECO:0000256" key="3">
    <source>
        <dbReference type="HAMAP-Rule" id="MF_00839"/>
    </source>
</evidence>
<keyword evidence="7" id="KW-1185">Reference proteome</keyword>
<dbReference type="InterPro" id="IPR034694">
    <property type="entry name" value="HPF_long/plastid"/>
</dbReference>
<accession>A0A1B2A1D0</accession>
<name>A0A1B2A1D0_LEULA</name>
<evidence type="ECO:0000313" key="8">
    <source>
        <dbReference type="Proteomes" id="UP000478636"/>
    </source>
</evidence>
<dbReference type="InterPro" id="IPR050574">
    <property type="entry name" value="HPF/YfiA_ribosome-assoc"/>
</dbReference>
<dbReference type="GeneID" id="66531435"/>
<dbReference type="Proteomes" id="UP000321298">
    <property type="component" value="Chromosome"/>
</dbReference>
<comment type="subunit">
    <text evidence="3">Interacts with 100S ribosomes.</text>
</comment>
<dbReference type="Gene3D" id="3.30.505.50">
    <property type="entry name" value="Sigma 54 modulation/S30EA ribosomal protein, C-terminal domain"/>
    <property type="match status" value="1"/>
</dbReference>
<dbReference type="InterPro" id="IPR036567">
    <property type="entry name" value="RHF-like"/>
</dbReference>
<dbReference type="KEGG" id="llf:BCR17_05070"/>
<dbReference type="Pfam" id="PF02482">
    <property type="entry name" value="Ribosomal_S30AE"/>
    <property type="match status" value="1"/>
</dbReference>
<dbReference type="InterPro" id="IPR032528">
    <property type="entry name" value="Ribosom_S30AE_C"/>
</dbReference>
<evidence type="ECO:0000313" key="6">
    <source>
        <dbReference type="EMBL" id="QEA43956.1"/>
    </source>
</evidence>
<dbReference type="AlphaFoldDB" id="A0A1B2A1D0"/>
<dbReference type="FunFam" id="3.30.505.50:FF:000001">
    <property type="entry name" value="Ribosome hibernation promoting factor"/>
    <property type="match status" value="1"/>
</dbReference>
<dbReference type="EMBL" id="CP042387">
    <property type="protein sequence ID" value="QEA43956.1"/>
    <property type="molecule type" value="Genomic_DNA"/>
</dbReference>
<dbReference type="GO" id="GO:0045900">
    <property type="term" value="P:negative regulation of translational elongation"/>
    <property type="evidence" value="ECO:0007669"/>
    <property type="project" value="TreeGrafter"/>
</dbReference>
<dbReference type="Proteomes" id="UP000478636">
    <property type="component" value="Unassembled WGS sequence"/>
</dbReference>
<evidence type="ECO:0000259" key="4">
    <source>
        <dbReference type="Pfam" id="PF16321"/>
    </source>
</evidence>
<evidence type="ECO:0000256" key="1">
    <source>
        <dbReference type="ARBA" id="ARBA00022490"/>
    </source>
</evidence>
<evidence type="ECO:0000313" key="5">
    <source>
        <dbReference type="EMBL" id="MWN21668.1"/>
    </source>
</evidence>
<sequence length="182" mass="20711">MLDFNVRGENIEVTDALREYVEKRLTKLNRYIGEKATANVNLRTYHSDKSDKAEVTIVLPYVVLRAEAIDPDMYAAIDAVSDKLERQVRKYKTKINRKSRATGFKGIDAEGEIPETEVDDDAIQVVRTKHVDLKPMSPEEAALQMDLLAHNFFIFKDAETNTDAVIYKRKDGRYGLLETAGE</sequence>
<dbReference type="NCBIfam" id="TIGR00741">
    <property type="entry name" value="yfiA"/>
    <property type="match status" value="1"/>
</dbReference>
<evidence type="ECO:0000313" key="7">
    <source>
        <dbReference type="Proteomes" id="UP000321298"/>
    </source>
</evidence>
<dbReference type="InterPro" id="IPR003489">
    <property type="entry name" value="RHF/RaiA"/>
</dbReference>
<comment type="subcellular location">
    <subcellularLocation>
        <location evidence="3">Cytoplasm</location>
    </subcellularLocation>
</comment>
<dbReference type="GO" id="GO:0022627">
    <property type="term" value="C:cytosolic small ribosomal subunit"/>
    <property type="evidence" value="ECO:0007669"/>
    <property type="project" value="TreeGrafter"/>
</dbReference>
<evidence type="ECO:0000256" key="2">
    <source>
        <dbReference type="ARBA" id="ARBA00022845"/>
    </source>
</evidence>